<keyword evidence="2" id="KW-1185">Reference proteome</keyword>
<evidence type="ECO:0000313" key="1">
    <source>
        <dbReference type="EMBL" id="GAA0183259.1"/>
    </source>
</evidence>
<gene>
    <name evidence="1" type="ORF">LIER_42369</name>
</gene>
<organism evidence="1 2">
    <name type="scientific">Lithospermum erythrorhizon</name>
    <name type="common">Purple gromwell</name>
    <name type="synonym">Lithospermum officinale var. erythrorhizon</name>
    <dbReference type="NCBI Taxonomy" id="34254"/>
    <lineage>
        <taxon>Eukaryota</taxon>
        <taxon>Viridiplantae</taxon>
        <taxon>Streptophyta</taxon>
        <taxon>Embryophyta</taxon>
        <taxon>Tracheophyta</taxon>
        <taxon>Spermatophyta</taxon>
        <taxon>Magnoliopsida</taxon>
        <taxon>eudicotyledons</taxon>
        <taxon>Gunneridae</taxon>
        <taxon>Pentapetalae</taxon>
        <taxon>asterids</taxon>
        <taxon>lamiids</taxon>
        <taxon>Boraginales</taxon>
        <taxon>Boraginaceae</taxon>
        <taxon>Boraginoideae</taxon>
        <taxon>Lithospermeae</taxon>
        <taxon>Lithospermum</taxon>
    </lineage>
</organism>
<dbReference type="Proteomes" id="UP001454036">
    <property type="component" value="Unassembled WGS sequence"/>
</dbReference>
<proteinExistence type="predicted"/>
<comment type="caution">
    <text evidence="1">The sequence shown here is derived from an EMBL/GenBank/DDBJ whole genome shotgun (WGS) entry which is preliminary data.</text>
</comment>
<reference evidence="1 2" key="1">
    <citation type="submission" date="2024-01" db="EMBL/GenBank/DDBJ databases">
        <title>The complete chloroplast genome sequence of Lithospermum erythrorhizon: insights into the phylogenetic relationship among Boraginaceae species and the maternal lineages of purple gromwells.</title>
        <authorList>
            <person name="Okada T."/>
            <person name="Watanabe K."/>
        </authorList>
    </citation>
    <scope>NUCLEOTIDE SEQUENCE [LARGE SCALE GENOMIC DNA]</scope>
</reference>
<sequence>MAFTSFIEFREKFSSSSVQKKILHLKGSGRESPDPPSGFHFLGSTISSSHMQWRGPLKIHGNFDYIHVTRNGLKMSLTVVVPCLPVLF</sequence>
<dbReference type="EMBL" id="BAABME010029144">
    <property type="protein sequence ID" value="GAA0183259.1"/>
    <property type="molecule type" value="Genomic_DNA"/>
</dbReference>
<name>A0AAV3RSA3_LITER</name>
<dbReference type="AlphaFoldDB" id="A0AAV3RSA3"/>
<accession>A0AAV3RSA3</accession>
<protein>
    <submittedName>
        <fullName evidence="1">Uncharacterized protein</fullName>
    </submittedName>
</protein>
<evidence type="ECO:0000313" key="2">
    <source>
        <dbReference type="Proteomes" id="UP001454036"/>
    </source>
</evidence>